<reference evidence="1" key="1">
    <citation type="submission" date="2016-12" db="EMBL/GenBank/DDBJ databases">
        <authorList>
            <person name="Song W.-J."/>
            <person name="Kurnit D.M."/>
        </authorList>
    </citation>
    <scope>NUCLEOTIDE SEQUENCE [LARGE SCALE GENOMIC DNA]</scope>
    <source>
        <strain evidence="1">ATCC 51725</strain>
    </source>
</reference>
<reference evidence="2 4" key="3">
    <citation type="submission" date="2018-06" db="EMBL/GenBank/DDBJ databases">
        <authorList>
            <consortium name="Pathogen Informatics"/>
            <person name="Doyle S."/>
        </authorList>
    </citation>
    <scope>NUCLEOTIDE SEQUENCE [LARGE SCALE GENOMIC DNA]</scope>
    <source>
        <strain evidence="2 4">NCTC12957</strain>
    </source>
</reference>
<sequence length="69" mass="8323">MNKRKKRKHELESRMRIAESTIDFLVDQNSQLWNLIERNALATNSELKILHDEVSTLKKHKKKSFFNRK</sequence>
<proteinExistence type="predicted"/>
<dbReference type="EMBL" id="MSJL01000003">
    <property type="protein sequence ID" value="OLF50651.1"/>
    <property type="molecule type" value="Genomic_DNA"/>
</dbReference>
<name>A0A1Q8EFR2_STRAI</name>
<dbReference type="EMBL" id="UHEN01000001">
    <property type="protein sequence ID" value="SUN05080.1"/>
    <property type="molecule type" value="Genomic_DNA"/>
</dbReference>
<evidence type="ECO:0000313" key="3">
    <source>
        <dbReference type="Proteomes" id="UP000186437"/>
    </source>
</evidence>
<dbReference type="Proteomes" id="UP000186437">
    <property type="component" value="Unassembled WGS sequence"/>
</dbReference>
<dbReference type="RefSeq" id="WP_075098395.1">
    <property type="nucleotide sequence ID" value="NZ_MSJL01000003.1"/>
</dbReference>
<protein>
    <submittedName>
        <fullName evidence="1">Uncharacterized protein</fullName>
    </submittedName>
</protein>
<gene>
    <name evidence="1" type="ORF">BU200_01115</name>
    <name evidence="2" type="ORF">NCTC12957_00109</name>
</gene>
<evidence type="ECO:0000313" key="2">
    <source>
        <dbReference type="EMBL" id="SUN05080.1"/>
    </source>
</evidence>
<organism evidence="1 3">
    <name type="scientific">Streptococcus acidominimus</name>
    <dbReference type="NCBI Taxonomy" id="1326"/>
    <lineage>
        <taxon>Bacteria</taxon>
        <taxon>Bacillati</taxon>
        <taxon>Bacillota</taxon>
        <taxon>Bacilli</taxon>
        <taxon>Lactobacillales</taxon>
        <taxon>Streptococcaceae</taxon>
        <taxon>Streptococcus</taxon>
    </lineage>
</organism>
<accession>A0A1Q8EFR2</accession>
<dbReference type="OrthoDB" id="2233122at2"/>
<reference evidence="3" key="2">
    <citation type="submission" date="2016-12" db="EMBL/GenBank/DDBJ databases">
        <authorList>
            <person name="Gulvik C.A."/>
        </authorList>
    </citation>
    <scope>NUCLEOTIDE SEQUENCE [LARGE SCALE GENOMIC DNA]</scope>
    <source>
        <strain evidence="3">ATCC 51725</strain>
    </source>
</reference>
<dbReference type="Proteomes" id="UP000255213">
    <property type="component" value="Unassembled WGS sequence"/>
</dbReference>
<evidence type="ECO:0000313" key="4">
    <source>
        <dbReference type="Proteomes" id="UP000255213"/>
    </source>
</evidence>
<evidence type="ECO:0000313" key="1">
    <source>
        <dbReference type="EMBL" id="OLF50651.1"/>
    </source>
</evidence>
<dbReference type="AlphaFoldDB" id="A0A1Q8EFR2"/>
<keyword evidence="3" id="KW-1185">Reference proteome</keyword>